<comment type="similarity">
    <text evidence="1">Belongs to the recoverin family.</text>
</comment>
<evidence type="ECO:0000256" key="4">
    <source>
        <dbReference type="ARBA" id="ARBA00022737"/>
    </source>
</evidence>
<protein>
    <recommendedName>
        <fullName evidence="7">EF-hand domain-containing protein</fullName>
    </recommendedName>
</protein>
<dbReference type="InterPro" id="IPR018247">
    <property type="entry name" value="EF_Hand_1_Ca_BS"/>
</dbReference>
<dbReference type="InterPro" id="IPR028846">
    <property type="entry name" value="Recoverin"/>
</dbReference>
<dbReference type="InterPro" id="IPR011992">
    <property type="entry name" value="EF-hand-dom_pair"/>
</dbReference>
<evidence type="ECO:0000313" key="8">
    <source>
        <dbReference type="EMBL" id="CAF1069416.1"/>
    </source>
</evidence>
<keyword evidence="6" id="KW-0449">Lipoprotein</keyword>
<dbReference type="Gene3D" id="1.10.238.10">
    <property type="entry name" value="EF-hand"/>
    <property type="match status" value="1"/>
</dbReference>
<accession>A0A814QPI8</accession>
<keyword evidence="3" id="KW-0479">Metal-binding</keyword>
<dbReference type="PANTHER" id="PTHR23055">
    <property type="entry name" value="CALCIUM BINDING PROTEINS"/>
    <property type="match status" value="1"/>
</dbReference>
<keyword evidence="4" id="KW-0677">Repeat</keyword>
<evidence type="ECO:0000313" key="9">
    <source>
        <dbReference type="EMBL" id="CAF1122486.1"/>
    </source>
</evidence>
<name>A0A814QPI8_9BILA</name>
<evidence type="ECO:0000256" key="3">
    <source>
        <dbReference type="ARBA" id="ARBA00022723"/>
    </source>
</evidence>
<keyword evidence="10" id="KW-1185">Reference proteome</keyword>
<evidence type="ECO:0000256" key="2">
    <source>
        <dbReference type="ARBA" id="ARBA00022707"/>
    </source>
</evidence>
<dbReference type="PROSITE" id="PS50222">
    <property type="entry name" value="EF_HAND_2"/>
    <property type="match status" value="2"/>
</dbReference>
<dbReference type="PANTHER" id="PTHR23055:SF178">
    <property type="entry name" value="NEUROCALCIN HOMOLOG"/>
    <property type="match status" value="1"/>
</dbReference>
<keyword evidence="2" id="KW-0519">Myristate</keyword>
<feature type="domain" description="EF-hand" evidence="7">
    <location>
        <begin position="69"/>
        <end position="104"/>
    </location>
</feature>
<dbReference type="EMBL" id="CAJNOI010000106">
    <property type="protein sequence ID" value="CAF1069416.1"/>
    <property type="molecule type" value="Genomic_DNA"/>
</dbReference>
<sequence>MKSLFRSRLPAPLETAQTKRLSKQFHLPEEEIEEWYERFQHCYPRGLSSKEFVFYLHQIQIKNGKDKRPTKSIVKRLFRLLDINQDKQLDFEEFFQFNILINQGSSENKLKLILSLYDKDKQKYLTRQQLENVLINMFDLLDIPIPNNGLSERINTILTRGNFNNQNSKISWHAFRTHILDNSSSFNLLVSNDDWDYLITRF</sequence>
<comment type="caution">
    <text evidence="9">The sequence shown here is derived from an EMBL/GenBank/DDBJ whole genome shotgun (WGS) entry which is preliminary data.</text>
</comment>
<dbReference type="EMBL" id="CAJNOM010000138">
    <property type="protein sequence ID" value="CAF1122486.1"/>
    <property type="molecule type" value="Genomic_DNA"/>
</dbReference>
<dbReference type="SUPFAM" id="SSF47473">
    <property type="entry name" value="EF-hand"/>
    <property type="match status" value="1"/>
</dbReference>
<dbReference type="SMART" id="SM00054">
    <property type="entry name" value="EFh"/>
    <property type="match status" value="2"/>
</dbReference>
<gene>
    <name evidence="8" type="ORF">BJG266_LOCUS19622</name>
    <name evidence="9" type="ORF">QVE165_LOCUS21473</name>
</gene>
<proteinExistence type="inferred from homology"/>
<dbReference type="PRINTS" id="PR00450">
    <property type="entry name" value="RECOVERIN"/>
</dbReference>
<reference evidence="9" key="1">
    <citation type="submission" date="2021-02" db="EMBL/GenBank/DDBJ databases">
        <authorList>
            <person name="Nowell W R."/>
        </authorList>
    </citation>
    <scope>NUCLEOTIDE SEQUENCE</scope>
</reference>
<dbReference type="Proteomes" id="UP000663832">
    <property type="component" value="Unassembled WGS sequence"/>
</dbReference>
<evidence type="ECO:0000256" key="6">
    <source>
        <dbReference type="ARBA" id="ARBA00023288"/>
    </source>
</evidence>
<feature type="domain" description="EF-hand" evidence="7">
    <location>
        <begin position="105"/>
        <end position="140"/>
    </location>
</feature>
<dbReference type="Proteomes" id="UP000663877">
    <property type="component" value="Unassembled WGS sequence"/>
</dbReference>
<organism evidence="9 10">
    <name type="scientific">Adineta steineri</name>
    <dbReference type="NCBI Taxonomy" id="433720"/>
    <lineage>
        <taxon>Eukaryota</taxon>
        <taxon>Metazoa</taxon>
        <taxon>Spiralia</taxon>
        <taxon>Gnathifera</taxon>
        <taxon>Rotifera</taxon>
        <taxon>Eurotatoria</taxon>
        <taxon>Bdelloidea</taxon>
        <taxon>Adinetida</taxon>
        <taxon>Adinetidae</taxon>
        <taxon>Adineta</taxon>
    </lineage>
</organism>
<dbReference type="GO" id="GO:0005509">
    <property type="term" value="F:calcium ion binding"/>
    <property type="evidence" value="ECO:0007669"/>
    <property type="project" value="InterPro"/>
</dbReference>
<evidence type="ECO:0000313" key="10">
    <source>
        <dbReference type="Proteomes" id="UP000663832"/>
    </source>
</evidence>
<dbReference type="InterPro" id="IPR002048">
    <property type="entry name" value="EF_hand_dom"/>
</dbReference>
<dbReference type="PROSITE" id="PS00018">
    <property type="entry name" value="EF_HAND_1"/>
    <property type="match status" value="1"/>
</dbReference>
<dbReference type="OrthoDB" id="191686at2759"/>
<evidence type="ECO:0000256" key="1">
    <source>
        <dbReference type="ARBA" id="ARBA00006049"/>
    </source>
</evidence>
<evidence type="ECO:0000259" key="7">
    <source>
        <dbReference type="PROSITE" id="PS50222"/>
    </source>
</evidence>
<dbReference type="AlphaFoldDB" id="A0A814QPI8"/>
<evidence type="ECO:0000256" key="5">
    <source>
        <dbReference type="ARBA" id="ARBA00022837"/>
    </source>
</evidence>
<keyword evidence="5" id="KW-0106">Calcium</keyword>